<dbReference type="InterPro" id="IPR050317">
    <property type="entry name" value="Plant_Fungal_Acyltransferase"/>
</dbReference>
<proteinExistence type="predicted"/>
<feature type="domain" description="Trichothecene 3-O-acetyltransferase-like N-terminal" evidence="2">
    <location>
        <begin position="17"/>
        <end position="157"/>
    </location>
</feature>
<gene>
    <name evidence="3" type="ORF">QBC33DRAFT_586164</name>
</gene>
<dbReference type="EMBL" id="MU839007">
    <property type="protein sequence ID" value="KAK1767919.1"/>
    <property type="molecule type" value="Genomic_DNA"/>
</dbReference>
<reference evidence="3" key="1">
    <citation type="submission" date="2023-06" db="EMBL/GenBank/DDBJ databases">
        <title>Genome-scale phylogeny and comparative genomics of the fungal order Sordariales.</title>
        <authorList>
            <consortium name="Lawrence Berkeley National Laboratory"/>
            <person name="Hensen N."/>
            <person name="Bonometti L."/>
            <person name="Westerberg I."/>
            <person name="Brannstrom I.O."/>
            <person name="Guillou S."/>
            <person name="Cros-Aarteil S."/>
            <person name="Calhoun S."/>
            <person name="Haridas S."/>
            <person name="Kuo A."/>
            <person name="Mondo S."/>
            <person name="Pangilinan J."/>
            <person name="Riley R."/>
            <person name="Labutti K."/>
            <person name="Andreopoulos B."/>
            <person name="Lipzen A."/>
            <person name="Chen C."/>
            <person name="Yanf M."/>
            <person name="Daum C."/>
            <person name="Ng V."/>
            <person name="Clum A."/>
            <person name="Steindorff A."/>
            <person name="Ohm R."/>
            <person name="Martin F."/>
            <person name="Silar P."/>
            <person name="Natvig D."/>
            <person name="Lalanne C."/>
            <person name="Gautier V."/>
            <person name="Ament-Velasquez S.L."/>
            <person name="Kruys A."/>
            <person name="Hutchinson M.I."/>
            <person name="Powell A.J."/>
            <person name="Barry K."/>
            <person name="Miller A.N."/>
            <person name="Grigoriev I.V."/>
            <person name="Debuchy R."/>
            <person name="Gladieux P."/>
            <person name="Thoren M.H."/>
            <person name="Johannesson H."/>
        </authorList>
    </citation>
    <scope>NUCLEOTIDE SEQUENCE</scope>
    <source>
        <strain evidence="3">8032-3</strain>
    </source>
</reference>
<dbReference type="Gene3D" id="3.30.559.10">
    <property type="entry name" value="Chloramphenicol acetyltransferase-like domain"/>
    <property type="match status" value="2"/>
</dbReference>
<evidence type="ECO:0000259" key="2">
    <source>
        <dbReference type="Pfam" id="PF22664"/>
    </source>
</evidence>
<dbReference type="InterPro" id="IPR054710">
    <property type="entry name" value="Tri101-like_N"/>
</dbReference>
<dbReference type="GO" id="GO:0016747">
    <property type="term" value="F:acyltransferase activity, transferring groups other than amino-acyl groups"/>
    <property type="evidence" value="ECO:0007669"/>
    <property type="project" value="TreeGrafter"/>
</dbReference>
<name>A0AAJ0C0K8_9PEZI</name>
<accession>A0AAJ0C0K8</accession>
<dbReference type="PANTHER" id="PTHR31642:SF310">
    <property type="entry name" value="FATTY ALCOHOL:CAFFEOYL-COA ACYLTRANSFERASE"/>
    <property type="match status" value="1"/>
</dbReference>
<dbReference type="GO" id="GO:0044550">
    <property type="term" value="P:secondary metabolite biosynthetic process"/>
    <property type="evidence" value="ECO:0007669"/>
    <property type="project" value="TreeGrafter"/>
</dbReference>
<evidence type="ECO:0000256" key="1">
    <source>
        <dbReference type="ARBA" id="ARBA00022679"/>
    </source>
</evidence>
<comment type="caution">
    <text evidence="3">The sequence shown here is derived from an EMBL/GenBank/DDBJ whole genome shotgun (WGS) entry which is preliminary data.</text>
</comment>
<dbReference type="RefSeq" id="XP_060284132.1">
    <property type="nucleotide sequence ID" value="XM_060431468.1"/>
</dbReference>
<dbReference type="Proteomes" id="UP001244011">
    <property type="component" value="Unassembled WGS sequence"/>
</dbReference>
<organism evidence="3 4">
    <name type="scientific">Phialemonium atrogriseum</name>
    <dbReference type="NCBI Taxonomy" id="1093897"/>
    <lineage>
        <taxon>Eukaryota</taxon>
        <taxon>Fungi</taxon>
        <taxon>Dikarya</taxon>
        <taxon>Ascomycota</taxon>
        <taxon>Pezizomycotina</taxon>
        <taxon>Sordariomycetes</taxon>
        <taxon>Sordariomycetidae</taxon>
        <taxon>Cephalothecales</taxon>
        <taxon>Cephalothecaceae</taxon>
        <taxon>Phialemonium</taxon>
    </lineage>
</organism>
<sequence length="491" mass="54396">MTMEPLDPWDQFAMRAYMQVAVCFPFDDNCSKIEASQRKGDVLHHLRAALDTLAKQRPKLAGILQLGHDSDQSGRIFYRESSSDAIPLSLFALGDHFPSSYNQLKSNGFPPDIFVHPTFSLDGSLRPGEPTVASRVRVSFISGGLILWLHLHHSLGDGGSLNMFLEDFGACTRGIPLNSPGIRAVPNLPLTSQDQDVQTLQELLAACPEYSILPNPMGPTSPELRPGGTAIGEIKKAGKIFVFQEKRLDELADVIRSEVGISIKASHYVCLAALTWVHTTIARLETEDFVLPSNRVQDAKLLTPFDWAWRCLGEKTESYTGNTVGTLLTQMQVSELIHAHDDAEGLSRVVQSLAMSLASVANPWLLHRNNLLARIEDPRLLGLNFDARQPQELGFNTWRSIGNRANWSIPGVPSHASDAIRRVQGEWNMAGANIMPARGHSDAWELLITIPECSMDALCKDHQWLKWVDEIIDEKGIRQAQSLTEVDSTLE</sequence>
<keyword evidence="4" id="KW-1185">Reference proteome</keyword>
<dbReference type="GeneID" id="85314655"/>
<dbReference type="PANTHER" id="PTHR31642">
    <property type="entry name" value="TRICHOTHECENE 3-O-ACETYLTRANSFERASE"/>
    <property type="match status" value="1"/>
</dbReference>
<keyword evidence="1" id="KW-0808">Transferase</keyword>
<evidence type="ECO:0000313" key="4">
    <source>
        <dbReference type="Proteomes" id="UP001244011"/>
    </source>
</evidence>
<dbReference type="Pfam" id="PF22664">
    <property type="entry name" value="TRI-like_N"/>
    <property type="match status" value="1"/>
</dbReference>
<protein>
    <recommendedName>
        <fullName evidence="2">Trichothecene 3-O-acetyltransferase-like N-terminal domain-containing protein</fullName>
    </recommendedName>
</protein>
<dbReference type="InterPro" id="IPR023213">
    <property type="entry name" value="CAT-like_dom_sf"/>
</dbReference>
<evidence type="ECO:0000313" key="3">
    <source>
        <dbReference type="EMBL" id="KAK1767919.1"/>
    </source>
</evidence>
<dbReference type="AlphaFoldDB" id="A0AAJ0C0K8"/>